<dbReference type="InterPro" id="IPR002018">
    <property type="entry name" value="CarbesteraseB"/>
</dbReference>
<dbReference type="Pfam" id="PF00135">
    <property type="entry name" value="COesterase"/>
    <property type="match status" value="1"/>
</dbReference>
<protein>
    <recommendedName>
        <fullName evidence="3">Carboxylic ester hydrolase</fullName>
        <ecNumber evidence="3">3.1.1.-</ecNumber>
    </recommendedName>
</protein>
<sequence>MSKLVVETKYGKVEGRRVNRISVWKGVPFAKPPVGSLRFRAPTEMEPWTGVLQCTDYSPAAPQNVDTIMTLFGNPIKHKSEDCLYLNIWSPAADDHKRPVLVWIHGGAFRHGAGIDPWFDGTSFAENGDVVLVTLNYRMGVFGFLYLEEILGRDYESSGINGILDQVAALRWVHENIENFGGDPGRVTIFGQSAGAASVGTLLVMPSAKGLFQQAILQSGTANINRRTREQALELTSRVLSELDVSALRLSEVSMERLLEVQSTVQGLGFGPFADGAILPSSPLQAMEQGYAKDVPLIIGTTHNESRLFFFEDESAYQLNESELIQRIQNAYGPIPNEVFQAYRNRAQAGATPIDTYLPVIDDYVFTRNALQLADLQAELGGDVWMYRFDWPSPAYNRKLLASHSIELPFVFHTLTKPGVTQFTGDSSVRQKVADEIHQAWIDFARNGNPNWVPYDTENRATKVFDLHSRIEYDPSAHVRDIFKFTEGDSLCSNA</sequence>
<dbReference type="SUPFAM" id="SSF53474">
    <property type="entry name" value="alpha/beta-Hydrolases"/>
    <property type="match status" value="1"/>
</dbReference>
<evidence type="ECO:0000313" key="6">
    <source>
        <dbReference type="Proteomes" id="UP000663505"/>
    </source>
</evidence>
<dbReference type="RefSeq" id="WP_206658648.1">
    <property type="nucleotide sequence ID" value="NZ_CP071182.1"/>
</dbReference>
<evidence type="ECO:0000256" key="3">
    <source>
        <dbReference type="RuleBase" id="RU361235"/>
    </source>
</evidence>
<keyword evidence="6" id="KW-1185">Reference proteome</keyword>
<feature type="domain" description="Carboxylesterase type B" evidence="4">
    <location>
        <begin position="3"/>
        <end position="452"/>
    </location>
</feature>
<evidence type="ECO:0000313" key="5">
    <source>
        <dbReference type="EMBL" id="QSO49337.1"/>
    </source>
</evidence>
<proteinExistence type="inferred from homology"/>
<dbReference type="InterPro" id="IPR019819">
    <property type="entry name" value="Carboxylesterase_B_CS"/>
</dbReference>
<name>A0A9X7Z879_9BACL</name>
<evidence type="ECO:0000259" key="4">
    <source>
        <dbReference type="Pfam" id="PF00135"/>
    </source>
</evidence>
<dbReference type="Proteomes" id="UP000663505">
    <property type="component" value="Chromosome"/>
</dbReference>
<dbReference type="PANTHER" id="PTHR11559">
    <property type="entry name" value="CARBOXYLESTERASE"/>
    <property type="match status" value="1"/>
</dbReference>
<evidence type="ECO:0000256" key="1">
    <source>
        <dbReference type="ARBA" id="ARBA00005964"/>
    </source>
</evidence>
<evidence type="ECO:0000256" key="2">
    <source>
        <dbReference type="ARBA" id="ARBA00022801"/>
    </source>
</evidence>
<dbReference type="EC" id="3.1.1.-" evidence="3"/>
<dbReference type="InterPro" id="IPR029058">
    <property type="entry name" value="AB_hydrolase_fold"/>
</dbReference>
<gene>
    <name evidence="5" type="ORF">JZ786_10660</name>
</gene>
<dbReference type="PROSITE" id="PS00122">
    <property type="entry name" value="CARBOXYLESTERASE_B_1"/>
    <property type="match status" value="1"/>
</dbReference>
<dbReference type="Gene3D" id="3.40.50.1820">
    <property type="entry name" value="alpha/beta hydrolase"/>
    <property type="match status" value="1"/>
</dbReference>
<reference evidence="5 6" key="1">
    <citation type="submission" date="2021-02" db="EMBL/GenBank/DDBJ databases">
        <title>Alicyclobacillus curvatus sp. nov. and Alicyclobacillus mengziensis sp. nov., two acidophilic bacteria isolated from acid mine drainage.</title>
        <authorList>
            <person name="Huang Y."/>
        </authorList>
    </citation>
    <scope>NUCLEOTIDE SEQUENCE [LARGE SCALE GENOMIC DNA]</scope>
    <source>
        <strain evidence="5 6">S30H14</strain>
    </source>
</reference>
<dbReference type="AlphaFoldDB" id="A0A9X7Z879"/>
<accession>A0A9X7Z879</accession>
<dbReference type="PROSITE" id="PS00941">
    <property type="entry name" value="CARBOXYLESTERASE_B_2"/>
    <property type="match status" value="1"/>
</dbReference>
<dbReference type="InterPro" id="IPR019826">
    <property type="entry name" value="Carboxylesterase_B_AS"/>
</dbReference>
<dbReference type="InterPro" id="IPR050309">
    <property type="entry name" value="Type-B_Carboxylest/Lipase"/>
</dbReference>
<keyword evidence="2 3" id="KW-0378">Hydrolase</keyword>
<dbReference type="KEGG" id="afx:JZ786_10660"/>
<organism evidence="5 6">
    <name type="scientific">Alicyclobacillus mengziensis</name>
    <dbReference type="NCBI Taxonomy" id="2931921"/>
    <lineage>
        <taxon>Bacteria</taxon>
        <taxon>Bacillati</taxon>
        <taxon>Bacillota</taxon>
        <taxon>Bacilli</taxon>
        <taxon>Bacillales</taxon>
        <taxon>Alicyclobacillaceae</taxon>
        <taxon>Alicyclobacillus</taxon>
    </lineage>
</organism>
<comment type="similarity">
    <text evidence="1 3">Belongs to the type-B carboxylesterase/lipase family.</text>
</comment>
<dbReference type="EMBL" id="CP071182">
    <property type="protein sequence ID" value="QSO49337.1"/>
    <property type="molecule type" value="Genomic_DNA"/>
</dbReference>
<dbReference type="GO" id="GO:0016787">
    <property type="term" value="F:hydrolase activity"/>
    <property type="evidence" value="ECO:0007669"/>
    <property type="project" value="UniProtKB-KW"/>
</dbReference>